<keyword evidence="2" id="KW-1185">Reference proteome</keyword>
<organism evidence="1 2">
    <name type="scientific">Corynebacterium atypicum</name>
    <dbReference type="NCBI Taxonomy" id="191610"/>
    <lineage>
        <taxon>Bacteria</taxon>
        <taxon>Bacillati</taxon>
        <taxon>Actinomycetota</taxon>
        <taxon>Actinomycetes</taxon>
        <taxon>Mycobacteriales</taxon>
        <taxon>Corynebacteriaceae</taxon>
        <taxon>Corynebacterium</taxon>
    </lineage>
</organism>
<evidence type="ECO:0000313" key="2">
    <source>
        <dbReference type="Proteomes" id="UP000028504"/>
    </source>
</evidence>
<gene>
    <name evidence="1" type="ORF">CATYP_01930</name>
</gene>
<reference evidence="1 2" key="1">
    <citation type="submission" date="2014-07" db="EMBL/GenBank/DDBJ databases">
        <title>Complete genome sequence of Corynebacterium atypicum DSM 44849: identifiction of the mycolic acid biosynthesis genes.</title>
        <authorList>
            <person name="Tippelt A."/>
            <person name="Mollmann S."/>
            <person name="Albersmeier A."/>
            <person name="Jaenicke S."/>
            <person name="Ruckert C."/>
            <person name="Tauch A."/>
        </authorList>
    </citation>
    <scope>NUCLEOTIDE SEQUENCE [LARGE SCALE GENOMIC DNA]</scope>
    <source>
        <strain evidence="1 2">R2070</strain>
    </source>
</reference>
<evidence type="ECO:0000313" key="1">
    <source>
        <dbReference type="EMBL" id="AIG63640.1"/>
    </source>
</evidence>
<proteinExistence type="predicted"/>
<dbReference type="EMBL" id="CP008944">
    <property type="protein sequence ID" value="AIG63640.1"/>
    <property type="molecule type" value="Genomic_DNA"/>
</dbReference>
<accession>A0ABM5QLF8</accession>
<protein>
    <submittedName>
        <fullName evidence="1">Uncharacterized protein</fullName>
    </submittedName>
</protein>
<name>A0ABM5QLF8_9CORY</name>
<dbReference type="RefSeq" id="WP_038604384.1">
    <property type="nucleotide sequence ID" value="NZ_CP008944.1"/>
</dbReference>
<dbReference type="Proteomes" id="UP000028504">
    <property type="component" value="Chromosome"/>
</dbReference>
<sequence length="66" mass="7533">MQQVSWGSDELLRCEVGVPLVARDYSWVKIQKARPGEQLTLLPRGGVHRCYSARLRKSFRSSSREG</sequence>